<organism evidence="1 2">
    <name type="scientific">Lachnospira eligens</name>
    <dbReference type="NCBI Taxonomy" id="39485"/>
    <lineage>
        <taxon>Bacteria</taxon>
        <taxon>Bacillati</taxon>
        <taxon>Bacillota</taxon>
        <taxon>Clostridia</taxon>
        <taxon>Lachnospirales</taxon>
        <taxon>Lachnospiraceae</taxon>
        <taxon>Lachnospira</taxon>
    </lineage>
</organism>
<dbReference type="Proteomes" id="UP000481964">
    <property type="component" value="Unassembled WGS sequence"/>
</dbReference>
<dbReference type="EMBL" id="WKRD01000012">
    <property type="protein sequence ID" value="MSC58463.1"/>
    <property type="molecule type" value="Genomic_DNA"/>
</dbReference>
<sequence length="48" mass="5269">MEFENMNDSEILLIQGGGKGDIFYDLGWWLASKYKDVGGNTGISGGHF</sequence>
<reference evidence="1 2" key="1">
    <citation type="journal article" date="2019" name="Nat. Med.">
        <title>A library of human gut bacterial isolates paired with longitudinal multiomics data enables mechanistic microbiome research.</title>
        <authorList>
            <person name="Poyet M."/>
            <person name="Groussin M."/>
            <person name="Gibbons S.M."/>
            <person name="Avila-Pacheco J."/>
            <person name="Jiang X."/>
            <person name="Kearney S.M."/>
            <person name="Perrotta A.R."/>
            <person name="Berdy B."/>
            <person name="Zhao S."/>
            <person name="Lieberman T.D."/>
            <person name="Swanson P.K."/>
            <person name="Smith M."/>
            <person name="Roesemann S."/>
            <person name="Alexander J.E."/>
            <person name="Rich S.A."/>
            <person name="Livny J."/>
            <person name="Vlamakis H."/>
            <person name="Clish C."/>
            <person name="Bullock K."/>
            <person name="Deik A."/>
            <person name="Scott J."/>
            <person name="Pierce K.A."/>
            <person name="Xavier R.J."/>
            <person name="Alm E.J."/>
        </authorList>
    </citation>
    <scope>NUCLEOTIDE SEQUENCE [LARGE SCALE GENOMIC DNA]</scope>
    <source>
        <strain evidence="1 2">BIOML-A1</strain>
    </source>
</reference>
<gene>
    <name evidence="1" type="ORF">GKE48_13570</name>
</gene>
<proteinExistence type="predicted"/>
<protein>
    <submittedName>
        <fullName evidence="1">Uncharacterized protein</fullName>
    </submittedName>
</protein>
<name>A0A7C9H4K3_9FIRM</name>
<evidence type="ECO:0000313" key="2">
    <source>
        <dbReference type="Proteomes" id="UP000481964"/>
    </source>
</evidence>
<accession>A0A7C9H4K3</accession>
<evidence type="ECO:0000313" key="1">
    <source>
        <dbReference type="EMBL" id="MSC58463.1"/>
    </source>
</evidence>
<dbReference type="AlphaFoldDB" id="A0A7C9H4K3"/>
<comment type="caution">
    <text evidence="1">The sequence shown here is derived from an EMBL/GenBank/DDBJ whole genome shotgun (WGS) entry which is preliminary data.</text>
</comment>
<dbReference type="RefSeq" id="WP_154301330.1">
    <property type="nucleotide sequence ID" value="NZ_WKRD01000012.1"/>
</dbReference>